<dbReference type="EMBL" id="MU266355">
    <property type="protein sequence ID" value="KAH7928234.1"/>
    <property type="molecule type" value="Genomic_DNA"/>
</dbReference>
<comment type="caution">
    <text evidence="1">The sequence shown here is derived from an EMBL/GenBank/DDBJ whole genome shotgun (WGS) entry which is preliminary data.</text>
</comment>
<organism evidence="1 2">
    <name type="scientific">Leucogyrophana mollusca</name>
    <dbReference type="NCBI Taxonomy" id="85980"/>
    <lineage>
        <taxon>Eukaryota</taxon>
        <taxon>Fungi</taxon>
        <taxon>Dikarya</taxon>
        <taxon>Basidiomycota</taxon>
        <taxon>Agaricomycotina</taxon>
        <taxon>Agaricomycetes</taxon>
        <taxon>Agaricomycetidae</taxon>
        <taxon>Boletales</taxon>
        <taxon>Boletales incertae sedis</taxon>
        <taxon>Leucogyrophana</taxon>
    </lineage>
</organism>
<dbReference type="Proteomes" id="UP000790709">
    <property type="component" value="Unassembled WGS sequence"/>
</dbReference>
<reference evidence="1" key="1">
    <citation type="journal article" date="2021" name="New Phytol.">
        <title>Evolutionary innovations through gain and loss of genes in the ectomycorrhizal Boletales.</title>
        <authorList>
            <person name="Wu G."/>
            <person name="Miyauchi S."/>
            <person name="Morin E."/>
            <person name="Kuo A."/>
            <person name="Drula E."/>
            <person name="Varga T."/>
            <person name="Kohler A."/>
            <person name="Feng B."/>
            <person name="Cao Y."/>
            <person name="Lipzen A."/>
            <person name="Daum C."/>
            <person name="Hundley H."/>
            <person name="Pangilinan J."/>
            <person name="Johnson J."/>
            <person name="Barry K."/>
            <person name="LaButti K."/>
            <person name="Ng V."/>
            <person name="Ahrendt S."/>
            <person name="Min B."/>
            <person name="Choi I.G."/>
            <person name="Park H."/>
            <person name="Plett J.M."/>
            <person name="Magnuson J."/>
            <person name="Spatafora J.W."/>
            <person name="Nagy L.G."/>
            <person name="Henrissat B."/>
            <person name="Grigoriev I.V."/>
            <person name="Yang Z.L."/>
            <person name="Xu J."/>
            <person name="Martin F.M."/>
        </authorList>
    </citation>
    <scope>NUCLEOTIDE SEQUENCE</scope>
    <source>
        <strain evidence="1">KUC20120723A-06</strain>
    </source>
</reference>
<sequence length="548" mass="61564">MMASPAQLNLAAQQEVNQLNAQISALRDRGNALAREACKIHLSIRALQVRVAHITNQNAPISRLPSDILAIIFEEMRRVVPSSTRFQRVPVEVQLSHVSSRWREVTLSTPSLWSSIRYPILHRENAMETYLQRCGECPLDVHIGPRIIDQKPLHVVTTTLLPRIAQFRELTIDTTGCEELRALLCLFRDATAPALKRLKVTCTDAIRAHELSRIEIFKGGTPVLSDVRLDGIPITLPASDATTLHIAPDPGSSAALPKAAFFDIISSFSSLTTLHLNGFIRGRGNSSDPITAPVELLALRELKIDGNIFRTGFRLFESISTPNIEIFSLVGVKQQELASIHKFIANSSPEHFQRLRSLEYLDCDFENDLDIYLPHATPALREISLSVDLRMPLLRLLLNSDKQAVLFDTPALWSNLQVIKLQGRMPWGQESDDEGSGDEDDSASLIPTLLLGIVSHRRRLGKPLATVHFEGRFTGELHGRFQEMLRKEQLYVNTEFRLAHDPPSDWAQLADYYGYQYRRSLFERLQARGLGQSAGLVYNNVPVPMYHI</sequence>
<gene>
    <name evidence="1" type="ORF">BV22DRAFT_1059259</name>
</gene>
<keyword evidence="2" id="KW-1185">Reference proteome</keyword>
<evidence type="ECO:0000313" key="1">
    <source>
        <dbReference type="EMBL" id="KAH7928234.1"/>
    </source>
</evidence>
<proteinExistence type="predicted"/>
<name>A0ACB8BS65_9AGAM</name>
<protein>
    <submittedName>
        <fullName evidence="1">Uncharacterized protein</fullName>
    </submittedName>
</protein>
<accession>A0ACB8BS65</accession>
<evidence type="ECO:0000313" key="2">
    <source>
        <dbReference type="Proteomes" id="UP000790709"/>
    </source>
</evidence>